<evidence type="ECO:0000313" key="2">
    <source>
        <dbReference type="Proteomes" id="UP000439903"/>
    </source>
</evidence>
<dbReference type="AlphaFoldDB" id="A0A8H4AT82"/>
<evidence type="ECO:0000313" key="1">
    <source>
        <dbReference type="EMBL" id="KAF0529919.1"/>
    </source>
</evidence>
<dbReference type="EMBL" id="WTPW01000255">
    <property type="protein sequence ID" value="KAF0529919.1"/>
    <property type="molecule type" value="Genomic_DNA"/>
</dbReference>
<comment type="caution">
    <text evidence="1">The sequence shown here is derived from an EMBL/GenBank/DDBJ whole genome shotgun (WGS) entry which is preliminary data.</text>
</comment>
<dbReference type="OrthoDB" id="2327190at2759"/>
<dbReference type="Proteomes" id="UP000439903">
    <property type="component" value="Unassembled WGS sequence"/>
</dbReference>
<accession>A0A8H4AT82</accession>
<reference evidence="1 2" key="1">
    <citation type="journal article" date="2019" name="Environ. Microbiol.">
        <title>At the nexus of three kingdoms: the genome of the mycorrhizal fungus Gigaspora margarita provides insights into plant, endobacterial and fungal interactions.</title>
        <authorList>
            <person name="Venice F."/>
            <person name="Ghignone S."/>
            <person name="Salvioli di Fossalunga A."/>
            <person name="Amselem J."/>
            <person name="Novero M."/>
            <person name="Xianan X."/>
            <person name="Sedzielewska Toro K."/>
            <person name="Morin E."/>
            <person name="Lipzen A."/>
            <person name="Grigoriev I.V."/>
            <person name="Henrissat B."/>
            <person name="Martin F.M."/>
            <person name="Bonfante P."/>
        </authorList>
    </citation>
    <scope>NUCLEOTIDE SEQUENCE [LARGE SCALE GENOMIC DNA]</scope>
    <source>
        <strain evidence="1 2">BEG34</strain>
    </source>
</reference>
<keyword evidence="2" id="KW-1185">Reference proteome</keyword>
<proteinExistence type="predicted"/>
<name>A0A8H4AT82_GIGMA</name>
<gene>
    <name evidence="1" type="ORF">F8M41_012534</name>
</gene>
<protein>
    <submittedName>
        <fullName evidence="1">Lipase/esterase family protein</fullName>
    </submittedName>
</protein>
<organism evidence="1 2">
    <name type="scientific">Gigaspora margarita</name>
    <dbReference type="NCBI Taxonomy" id="4874"/>
    <lineage>
        <taxon>Eukaryota</taxon>
        <taxon>Fungi</taxon>
        <taxon>Fungi incertae sedis</taxon>
        <taxon>Mucoromycota</taxon>
        <taxon>Glomeromycotina</taxon>
        <taxon>Glomeromycetes</taxon>
        <taxon>Diversisporales</taxon>
        <taxon>Gigasporaceae</taxon>
        <taxon>Gigaspora</taxon>
    </lineage>
</organism>
<sequence length="85" mass="9979">MSLSEDLPIKSWDLEFNLAVAEMRVSGSSELPIEQAHKLFNEKHKIKVLSNIIIEQAILDERYRQESKKHLEKVLNQYEDVLDEK</sequence>